<dbReference type="InParanoid" id="A0A177C6A6"/>
<dbReference type="AlphaFoldDB" id="A0A177C6A6"/>
<feature type="compositionally biased region" description="Polar residues" evidence="1">
    <location>
        <begin position="60"/>
        <end position="90"/>
    </location>
</feature>
<evidence type="ECO:0000313" key="3">
    <source>
        <dbReference type="Proteomes" id="UP000077069"/>
    </source>
</evidence>
<proteinExistence type="predicted"/>
<feature type="region of interest" description="Disordered" evidence="1">
    <location>
        <begin position="60"/>
        <end position="106"/>
    </location>
</feature>
<keyword evidence="3" id="KW-1185">Reference proteome</keyword>
<evidence type="ECO:0000313" key="2">
    <source>
        <dbReference type="EMBL" id="OAG02267.1"/>
    </source>
</evidence>
<dbReference type="RefSeq" id="XP_018032632.1">
    <property type="nucleotide sequence ID" value="XM_018180395.1"/>
</dbReference>
<gene>
    <name evidence="2" type="ORF">CC84DRAFT_1179199</name>
</gene>
<accession>A0A177C6A6</accession>
<organism evidence="2 3">
    <name type="scientific">Paraphaeosphaeria sporulosa</name>
    <dbReference type="NCBI Taxonomy" id="1460663"/>
    <lineage>
        <taxon>Eukaryota</taxon>
        <taxon>Fungi</taxon>
        <taxon>Dikarya</taxon>
        <taxon>Ascomycota</taxon>
        <taxon>Pezizomycotina</taxon>
        <taxon>Dothideomycetes</taxon>
        <taxon>Pleosporomycetidae</taxon>
        <taxon>Pleosporales</taxon>
        <taxon>Massarineae</taxon>
        <taxon>Didymosphaeriaceae</taxon>
        <taxon>Paraphaeosphaeria</taxon>
    </lineage>
</organism>
<protein>
    <submittedName>
        <fullName evidence="2">Uncharacterized protein</fullName>
    </submittedName>
</protein>
<sequence>MSDSSPPMREWTLSDVTDPLLRTRTEAFKVLFSGLTIRKVHDVLLNSPVRDWNAIHSNLQQEASKSGPSATLSNEDNRPQNSQHGSTSEESATDDGTPVDWKGQKITPRDLACRMNGVKLSIKSMRTGVDNLKKSITEQLDDLVEILELTMGEAHGIQNSLHILQNYENEAGE</sequence>
<reference evidence="2 3" key="1">
    <citation type="submission" date="2016-05" db="EMBL/GenBank/DDBJ databases">
        <title>Comparative analysis of secretome profiles of manganese(II)-oxidizing ascomycete fungi.</title>
        <authorList>
            <consortium name="DOE Joint Genome Institute"/>
            <person name="Zeiner C.A."/>
            <person name="Purvine S.O."/>
            <person name="Zink E.M."/>
            <person name="Wu S."/>
            <person name="Pasa-Tolic L."/>
            <person name="Chaput D.L."/>
            <person name="Haridas S."/>
            <person name="Grigoriev I.V."/>
            <person name="Santelli C.M."/>
            <person name="Hansel C.M."/>
        </authorList>
    </citation>
    <scope>NUCLEOTIDE SEQUENCE [LARGE SCALE GENOMIC DNA]</scope>
    <source>
        <strain evidence="2 3">AP3s5-JAC2a</strain>
    </source>
</reference>
<evidence type="ECO:0000256" key="1">
    <source>
        <dbReference type="SAM" id="MobiDB-lite"/>
    </source>
</evidence>
<dbReference type="GeneID" id="28763881"/>
<dbReference type="Proteomes" id="UP000077069">
    <property type="component" value="Unassembled WGS sequence"/>
</dbReference>
<dbReference type="EMBL" id="KV441556">
    <property type="protein sequence ID" value="OAG02267.1"/>
    <property type="molecule type" value="Genomic_DNA"/>
</dbReference>
<name>A0A177C6A6_9PLEO</name>